<feature type="domain" description="DUF4132" evidence="1">
    <location>
        <begin position="970"/>
        <end position="1147"/>
    </location>
</feature>
<accession>A0A1Z9YZU8</accession>
<dbReference type="SUPFAM" id="SSF48371">
    <property type="entry name" value="ARM repeat"/>
    <property type="match status" value="1"/>
</dbReference>
<dbReference type="Pfam" id="PF13569">
    <property type="entry name" value="DUF4132"/>
    <property type="match status" value="1"/>
</dbReference>
<reference evidence="2 3" key="1">
    <citation type="submission" date="2017-05" db="EMBL/GenBank/DDBJ databases">
        <title>Acinetobacter populi ANC 5415 (= PBJ7), whole genome shotgun sequencing project.</title>
        <authorList>
            <person name="Nemec A."/>
            <person name="Radolfova-Krizova L."/>
        </authorList>
    </citation>
    <scope>NUCLEOTIDE SEQUENCE [LARGE SCALE GENOMIC DNA]</scope>
    <source>
        <strain evidence="2 3">PBJ7</strain>
    </source>
</reference>
<proteinExistence type="predicted"/>
<dbReference type="EMBL" id="NEXX01000002">
    <property type="protein sequence ID" value="OUY07743.1"/>
    <property type="molecule type" value="Genomic_DNA"/>
</dbReference>
<evidence type="ECO:0000313" key="2">
    <source>
        <dbReference type="EMBL" id="OUY07743.1"/>
    </source>
</evidence>
<evidence type="ECO:0000259" key="1">
    <source>
        <dbReference type="Pfam" id="PF13569"/>
    </source>
</evidence>
<dbReference type="SMART" id="SM00567">
    <property type="entry name" value="EZ_HEAT"/>
    <property type="match status" value="2"/>
</dbReference>
<dbReference type="AlphaFoldDB" id="A0A1Z9YZU8"/>
<dbReference type="InterPro" id="IPR016024">
    <property type="entry name" value="ARM-type_fold"/>
</dbReference>
<dbReference type="Proteomes" id="UP000196536">
    <property type="component" value="Unassembled WGS sequence"/>
</dbReference>
<evidence type="ECO:0000313" key="3">
    <source>
        <dbReference type="Proteomes" id="UP000196536"/>
    </source>
</evidence>
<keyword evidence="3" id="KW-1185">Reference proteome</keyword>
<protein>
    <recommendedName>
        <fullName evidence="1">DUF4132 domain-containing protein</fullName>
    </recommendedName>
</protein>
<dbReference type="Gene3D" id="1.25.10.10">
    <property type="entry name" value="Leucine-rich Repeat Variant"/>
    <property type="match status" value="1"/>
</dbReference>
<dbReference type="RefSeq" id="WP_087620287.1">
    <property type="nucleotide sequence ID" value="NZ_NEXX01000002.1"/>
</dbReference>
<organism evidence="2 3">
    <name type="scientific">Acinetobacter populi</name>
    <dbReference type="NCBI Taxonomy" id="1582270"/>
    <lineage>
        <taxon>Bacteria</taxon>
        <taxon>Pseudomonadati</taxon>
        <taxon>Pseudomonadota</taxon>
        <taxon>Gammaproteobacteria</taxon>
        <taxon>Moraxellales</taxon>
        <taxon>Moraxellaceae</taxon>
        <taxon>Acinetobacter</taxon>
    </lineage>
</organism>
<dbReference type="InterPro" id="IPR025406">
    <property type="entry name" value="DUF4132"/>
</dbReference>
<dbReference type="OrthoDB" id="8859114at2"/>
<dbReference type="InterPro" id="IPR011989">
    <property type="entry name" value="ARM-like"/>
</dbReference>
<dbReference type="InterPro" id="IPR004155">
    <property type="entry name" value="PBS_lyase_HEAT"/>
</dbReference>
<comment type="caution">
    <text evidence="2">The sequence shown here is derived from an EMBL/GenBank/DDBJ whole genome shotgun (WGS) entry which is preliminary data.</text>
</comment>
<name>A0A1Z9YZU8_9GAMM</name>
<sequence length="1249" mass="143325">MFENLMHKLGQLINPKDQVTLDLLQTLVAPLAEIDQNLPEQALSFIIDGQHAEILLTLQQQPNDQASTLMGNPGTYSWYWTSHNLSKAQEKLVKAAQNARYKLYIDIFEKLTAEQIIRYGKLLAAVTQEKNFKVLYEQTPVWFTYLIVDGLVMTLSQNYGKELTHRQHWTLDKLQQLLATDITDADQVLITTLFERKGIDSYHHNNLHLIHELADSSTFLQQRGETLQSVIPSLSASGQVLFLEFAKNHLDLVKQFPQLIIMLALSSSKTVRETANSLISQLDRTQAQQHLQYYLTQGDSKQRAFAADLLARSSEDSRDILQQALNNETQKSVQQSIQSALQRLDSLQQIEEEDFIIPELQPLTSQDIPDSFITVLQENYQAILEKARLAAEQEIEDNKAAEKNYKYDWQQKNYKELQKISTEQIGKPLLATINGKQNAKNIKYGNIILYQKKIQNYKEYGLYHALRLIHHRDDWINWSSLFTEYLQPHHFEQLELRQLAHAMQDVGFKNPTRLIAAGFLENSYYDGLHDYIQRDDQIVPFFVENLDFIAEALGLLPNQSVTSYRSFEPLNAIKVLNYFPHIPKQFIPRLLEFALGENKRLRFDAQELLQTVPNIHERAIEALQNGKQEIRITAIEWLVRLQHGTAVPALYALLKKEKKEIVIAAILTALEQLGEDISSYLSPSTLQQEAEKGLKGKIAASFSWFDLDSLPSAQWQDGSPVDANIIKWWVVLADKLKDPVPNALLQRYLGLLDEKSQQTLSLHLLQSFIHQDTRHPSLDEASAIAINEAPARLQNYRDAYQRWGKQYPDYYGKYATITLEEVIEEIKRERMGIYLGSAIKSKGMLALTYKAQGSLAVKLLQDYMKQHYQRRAQIEAMLSSFSISDDPLIIQLLLGLSRRYRTASVQNLAKQLVEQIAERNHWSSDELADRTIPTAGLDDTGILTLDYGTRTLTAYVDDKDKFVLKNEDSKVIKSLPAARQGDDEALIKEAKSLFSNSKKEFKQVLDLQTQRLYEAMCSERIWSSADWQEYLFAHPIMKRLIQRLVWLEVDSDGKILHQFRPSDDGSLLDLEDDEIELQTDSQIKLAHAVLISQEQATAWQEHFKDYKVKPLFDQMSHQLPEFDDKAQLIDDHKGWLTDTFSLRGVITKLGYQRASIEDGGSFDSYYKPFSQIGISAVINFSGSYVPEENIPAVLYELGFDNKTVRSWREQQLQLAQVPKVLLAECYADYLKVAAACSGFDPEWQKKTPW</sequence>
<gene>
    <name evidence="2" type="ORF">CAP51_08390</name>
</gene>